<evidence type="ECO:0000256" key="1">
    <source>
        <dbReference type="SAM" id="MobiDB-lite"/>
    </source>
</evidence>
<dbReference type="RefSeq" id="WP_076703597.1">
    <property type="nucleotide sequence ID" value="NZ_MRDE01000046.1"/>
</dbReference>
<keyword evidence="3" id="KW-1185">Reference proteome</keyword>
<evidence type="ECO:0000313" key="3">
    <source>
        <dbReference type="Proteomes" id="UP000187085"/>
    </source>
</evidence>
<protein>
    <submittedName>
        <fullName evidence="2">Peroxiredoxin</fullName>
    </submittedName>
</protein>
<proteinExistence type="predicted"/>
<accession>A0A1R1LB92</accession>
<dbReference type="Pfam" id="PF02566">
    <property type="entry name" value="OsmC"/>
    <property type="match status" value="1"/>
</dbReference>
<sequence>MPTPVTNKATTTWNGDLFTGSGTTNLETSGAGSFPVNWKARAEESGSATTPEELIASAHATCFAMQFSNELKENDTPPTTLRTSAEVTFEVGKGITGIALSVTGQVDGISADDFSRVAESAKTNCPVSQALKAVDVTLTASLG</sequence>
<dbReference type="InterPro" id="IPR015946">
    <property type="entry name" value="KH_dom-like_a/b"/>
</dbReference>
<dbReference type="NCBIfam" id="TIGR03562">
    <property type="entry name" value="osmo_induc_OsmC"/>
    <property type="match status" value="1"/>
</dbReference>
<dbReference type="InterPro" id="IPR036102">
    <property type="entry name" value="OsmC/Ohrsf"/>
</dbReference>
<name>A0A1R1LB92_9MICC</name>
<dbReference type="InterPro" id="IPR003718">
    <property type="entry name" value="OsmC/Ohr_fam"/>
</dbReference>
<evidence type="ECO:0000313" key="2">
    <source>
        <dbReference type="EMBL" id="OMH24811.1"/>
    </source>
</evidence>
<feature type="region of interest" description="Disordered" evidence="1">
    <location>
        <begin position="1"/>
        <end position="33"/>
    </location>
</feature>
<dbReference type="Gene3D" id="3.30.300.20">
    <property type="match status" value="1"/>
</dbReference>
<comment type="caution">
    <text evidence="2">The sequence shown here is derived from an EMBL/GenBank/DDBJ whole genome shotgun (WGS) entry which is preliminary data.</text>
</comment>
<dbReference type="SUPFAM" id="SSF82784">
    <property type="entry name" value="OsmC-like"/>
    <property type="match status" value="1"/>
</dbReference>
<dbReference type="GO" id="GO:0006979">
    <property type="term" value="P:response to oxidative stress"/>
    <property type="evidence" value="ECO:0007669"/>
    <property type="project" value="InterPro"/>
</dbReference>
<gene>
    <name evidence="2" type="ORF">BKD30_07310</name>
</gene>
<dbReference type="GO" id="GO:0004601">
    <property type="term" value="F:peroxidase activity"/>
    <property type="evidence" value="ECO:0007669"/>
    <property type="project" value="InterPro"/>
</dbReference>
<dbReference type="STRING" id="554083.BKD30_07310"/>
<dbReference type="PANTHER" id="PTHR42830">
    <property type="entry name" value="OSMOTICALLY INDUCIBLE FAMILY PROTEIN"/>
    <property type="match status" value="1"/>
</dbReference>
<reference evidence="2 3" key="1">
    <citation type="submission" date="2016-12" db="EMBL/GenBank/DDBJ databases">
        <title>Draft genome of Tersicoccus phoenicis 1P05MA.</title>
        <authorList>
            <person name="Nakajima Y."/>
            <person name="Yoshizawa S."/>
            <person name="Nakamura K."/>
            <person name="Ogura Y."/>
            <person name="Hayashi T."/>
            <person name="Kogure K."/>
        </authorList>
    </citation>
    <scope>NUCLEOTIDE SEQUENCE [LARGE SCALE GENOMIC DNA]</scope>
    <source>
        <strain evidence="2 3">1p05MA</strain>
    </source>
</reference>
<organism evidence="2 3">
    <name type="scientific">Tersicoccus phoenicis</name>
    <dbReference type="NCBI Taxonomy" id="554083"/>
    <lineage>
        <taxon>Bacteria</taxon>
        <taxon>Bacillati</taxon>
        <taxon>Actinomycetota</taxon>
        <taxon>Actinomycetes</taxon>
        <taxon>Micrococcales</taxon>
        <taxon>Micrococcaceae</taxon>
        <taxon>Tersicoccus</taxon>
    </lineage>
</organism>
<dbReference type="AlphaFoldDB" id="A0A1R1LB92"/>
<dbReference type="InterPro" id="IPR019904">
    <property type="entry name" value="Peroxiredoxin_OsmC"/>
</dbReference>
<dbReference type="PANTHER" id="PTHR42830:SF1">
    <property type="entry name" value="OSMOTICALLY INDUCIBLE FAMILY PROTEIN"/>
    <property type="match status" value="1"/>
</dbReference>
<dbReference type="InterPro" id="IPR052707">
    <property type="entry name" value="OsmC_Ohr_Peroxiredoxin"/>
</dbReference>
<dbReference type="EMBL" id="MRDE01000046">
    <property type="protein sequence ID" value="OMH24811.1"/>
    <property type="molecule type" value="Genomic_DNA"/>
</dbReference>
<dbReference type="Proteomes" id="UP000187085">
    <property type="component" value="Unassembled WGS sequence"/>
</dbReference>
<dbReference type="OrthoDB" id="9807532at2"/>
<feature type="compositionally biased region" description="Polar residues" evidence="1">
    <location>
        <begin position="1"/>
        <end position="31"/>
    </location>
</feature>